<proteinExistence type="predicted"/>
<accession>A0A7J8W5P5</accession>
<evidence type="ECO:0000313" key="1">
    <source>
        <dbReference type="EMBL" id="MBA0669959.1"/>
    </source>
</evidence>
<reference evidence="1 2" key="1">
    <citation type="journal article" date="2019" name="Genome Biol. Evol.">
        <title>Insights into the evolution of the New World diploid cottons (Gossypium, subgenus Houzingenia) based on genome sequencing.</title>
        <authorList>
            <person name="Grover C.E."/>
            <person name="Arick M.A. 2nd"/>
            <person name="Thrash A."/>
            <person name="Conover J.L."/>
            <person name="Sanders W.S."/>
            <person name="Peterson D.G."/>
            <person name="Frelichowski J.E."/>
            <person name="Scheffler J.A."/>
            <person name="Scheffler B.E."/>
            <person name="Wendel J.F."/>
        </authorList>
    </citation>
    <scope>NUCLEOTIDE SEQUENCE [LARGE SCALE GENOMIC DNA]</scope>
    <source>
        <strain evidence="1">57</strain>
        <tissue evidence="1">Leaf</tissue>
    </source>
</reference>
<dbReference type="AlphaFoldDB" id="A0A7J8W5P5"/>
<organism evidence="1 2">
    <name type="scientific">Gossypium klotzschianum</name>
    <dbReference type="NCBI Taxonomy" id="34286"/>
    <lineage>
        <taxon>Eukaryota</taxon>
        <taxon>Viridiplantae</taxon>
        <taxon>Streptophyta</taxon>
        <taxon>Embryophyta</taxon>
        <taxon>Tracheophyta</taxon>
        <taxon>Spermatophyta</taxon>
        <taxon>Magnoliopsida</taxon>
        <taxon>eudicotyledons</taxon>
        <taxon>Gunneridae</taxon>
        <taxon>Pentapetalae</taxon>
        <taxon>rosids</taxon>
        <taxon>malvids</taxon>
        <taxon>Malvales</taxon>
        <taxon>Malvaceae</taxon>
        <taxon>Malvoideae</taxon>
        <taxon>Gossypium</taxon>
    </lineage>
</organism>
<protein>
    <submittedName>
        <fullName evidence="1">Uncharacterized protein</fullName>
    </submittedName>
</protein>
<evidence type="ECO:0000313" key="2">
    <source>
        <dbReference type="Proteomes" id="UP000593573"/>
    </source>
</evidence>
<feature type="non-terminal residue" evidence="1">
    <location>
        <position position="30"/>
    </location>
</feature>
<dbReference type="EMBL" id="JABFAB010234717">
    <property type="protein sequence ID" value="MBA0669959.1"/>
    <property type="molecule type" value="Genomic_DNA"/>
</dbReference>
<sequence>MIQVEKAYSRAVNVLNFLTRLMNITRMSDQ</sequence>
<name>A0A7J8W5P5_9ROSI</name>
<dbReference type="Proteomes" id="UP000593573">
    <property type="component" value="Unassembled WGS sequence"/>
</dbReference>
<gene>
    <name evidence="1" type="ORF">Goklo_024260</name>
</gene>
<comment type="caution">
    <text evidence="1">The sequence shown here is derived from an EMBL/GenBank/DDBJ whole genome shotgun (WGS) entry which is preliminary data.</text>
</comment>
<keyword evidence="2" id="KW-1185">Reference proteome</keyword>